<feature type="region of interest" description="Disordered" evidence="1">
    <location>
        <begin position="169"/>
        <end position="191"/>
    </location>
</feature>
<keyword evidence="2" id="KW-1133">Transmembrane helix</keyword>
<keyword evidence="2" id="KW-0812">Transmembrane</keyword>
<accession>A0A202EAY2</accession>
<keyword evidence="4" id="KW-1185">Reference proteome</keyword>
<dbReference type="AlphaFoldDB" id="A0A202EAY2"/>
<feature type="transmembrane region" description="Helical" evidence="2">
    <location>
        <begin position="12"/>
        <end position="29"/>
    </location>
</feature>
<keyword evidence="2" id="KW-0472">Membrane</keyword>
<reference evidence="3 4" key="1">
    <citation type="submission" date="2017-02" db="EMBL/GenBank/DDBJ databases">
        <title>Natronthermophilus aegyptiacus gen. nov.,sp. nov., an aerobic, extremely halophilic alkalithermophilic archaeon isolated from the athalassohaline Wadi An Natrun, Egypt.</title>
        <authorList>
            <person name="Zhao B."/>
        </authorList>
    </citation>
    <scope>NUCLEOTIDE SEQUENCE [LARGE SCALE GENOMIC DNA]</scope>
    <source>
        <strain evidence="3 4">CGMCC 1.3597</strain>
    </source>
</reference>
<protein>
    <submittedName>
        <fullName evidence="3">Uncharacterized protein</fullName>
    </submittedName>
</protein>
<feature type="compositionally biased region" description="Basic and acidic residues" evidence="1">
    <location>
        <begin position="169"/>
        <end position="180"/>
    </location>
</feature>
<evidence type="ECO:0000313" key="3">
    <source>
        <dbReference type="EMBL" id="OVE85391.1"/>
    </source>
</evidence>
<comment type="caution">
    <text evidence="3">The sequence shown here is derived from an EMBL/GenBank/DDBJ whole genome shotgun (WGS) entry which is preliminary data.</text>
</comment>
<evidence type="ECO:0000256" key="1">
    <source>
        <dbReference type="SAM" id="MobiDB-lite"/>
    </source>
</evidence>
<dbReference type="EMBL" id="MWPH01000001">
    <property type="protein sequence ID" value="OVE85391.1"/>
    <property type="molecule type" value="Genomic_DNA"/>
</dbReference>
<dbReference type="Proteomes" id="UP000196084">
    <property type="component" value="Unassembled WGS sequence"/>
</dbReference>
<gene>
    <name evidence="3" type="ORF">B2G88_00740</name>
</gene>
<name>A0A202EAY2_9EURY</name>
<proteinExistence type="predicted"/>
<sequence length="191" mass="20943">MMAVFGDVPPVLGGIAVAVAVVVGVKLVQRLRTRGQRGRVQVLEERLADSMPAGQGTHLESSPQVRAIDSTDDEPPAIIPVIRIDLETADRPGMELVFGYVVDVLEAIHPVLEERDDRVERYDLEFTFGPGGLLVDGECRRVSVPPAFAQRVATDDEYRAFELHRDVKAASEGKSDEPNADRATLWGPCRE</sequence>
<feature type="region of interest" description="Disordered" evidence="1">
    <location>
        <begin position="51"/>
        <end position="72"/>
    </location>
</feature>
<evidence type="ECO:0000256" key="2">
    <source>
        <dbReference type="SAM" id="Phobius"/>
    </source>
</evidence>
<organism evidence="3 4">
    <name type="scientific">Natronolimnobius baerhuensis</name>
    <dbReference type="NCBI Taxonomy" id="253108"/>
    <lineage>
        <taxon>Archaea</taxon>
        <taxon>Methanobacteriati</taxon>
        <taxon>Methanobacteriota</taxon>
        <taxon>Stenosarchaea group</taxon>
        <taxon>Halobacteria</taxon>
        <taxon>Halobacteriales</taxon>
        <taxon>Natrialbaceae</taxon>
        <taxon>Natronolimnobius</taxon>
    </lineage>
</organism>
<evidence type="ECO:0000313" key="4">
    <source>
        <dbReference type="Proteomes" id="UP000196084"/>
    </source>
</evidence>